<evidence type="ECO:0000313" key="1">
    <source>
        <dbReference type="EMBL" id="KAG9687250.1"/>
    </source>
</evidence>
<protein>
    <submittedName>
        <fullName evidence="1">Uncharacterized protein</fullName>
    </submittedName>
</protein>
<reference evidence="1" key="1">
    <citation type="journal article" date="2021" name="J Fungi (Basel)">
        <title>Virulence traits and population genomics of the black yeast Aureobasidium melanogenum.</title>
        <authorList>
            <person name="Cernosa A."/>
            <person name="Sun X."/>
            <person name="Gostincar C."/>
            <person name="Fang C."/>
            <person name="Gunde-Cimerman N."/>
            <person name="Song Z."/>
        </authorList>
    </citation>
    <scope>NUCLEOTIDE SEQUENCE</scope>
    <source>
        <strain evidence="1">EXF-9911</strain>
    </source>
</reference>
<accession>A0A9P8ED38</accession>
<evidence type="ECO:0000313" key="2">
    <source>
        <dbReference type="Proteomes" id="UP000779574"/>
    </source>
</evidence>
<comment type="caution">
    <text evidence="1">The sequence shown here is derived from an EMBL/GenBank/DDBJ whole genome shotgun (WGS) entry which is preliminary data.</text>
</comment>
<reference evidence="1" key="2">
    <citation type="submission" date="2021-08" db="EMBL/GenBank/DDBJ databases">
        <authorList>
            <person name="Gostincar C."/>
            <person name="Sun X."/>
            <person name="Song Z."/>
            <person name="Gunde-Cimerman N."/>
        </authorList>
    </citation>
    <scope>NUCLEOTIDE SEQUENCE</scope>
    <source>
        <strain evidence="1">EXF-9911</strain>
    </source>
</reference>
<organism evidence="1 2">
    <name type="scientific">Aureobasidium melanogenum</name>
    <name type="common">Aureobasidium pullulans var. melanogenum</name>
    <dbReference type="NCBI Taxonomy" id="46634"/>
    <lineage>
        <taxon>Eukaryota</taxon>
        <taxon>Fungi</taxon>
        <taxon>Dikarya</taxon>
        <taxon>Ascomycota</taxon>
        <taxon>Pezizomycotina</taxon>
        <taxon>Dothideomycetes</taxon>
        <taxon>Dothideomycetidae</taxon>
        <taxon>Dothideales</taxon>
        <taxon>Saccotheciaceae</taxon>
        <taxon>Aureobasidium</taxon>
    </lineage>
</organism>
<name>A0A9P8ED38_AURME</name>
<gene>
    <name evidence="1" type="ORF">KCU76_g10458</name>
</gene>
<dbReference type="AlphaFoldDB" id="A0A9P8ED38"/>
<dbReference type="EMBL" id="JAHFXF010000466">
    <property type="protein sequence ID" value="KAG9687250.1"/>
    <property type="molecule type" value="Genomic_DNA"/>
</dbReference>
<feature type="non-terminal residue" evidence="1">
    <location>
        <position position="219"/>
    </location>
</feature>
<sequence length="219" mass="24844">MSVVTKSFITSLELIITKPWEMDGLEAMKDVVQMINAHLPALEILTLRFPHVTLRVPASNLSMRSLCRPAKAMLAQLLPLRPELLIDFKGGCDLWSTSYSHYHSSLNAHMPNISTLVELLTTNYAIIRVKAIDRQRKKIESDCLGPDYYIHTTLGLRSSTNYETIRCCFDHKIQNHLRKIYQPGLKMITRCASPDSDDRALLLKSGGENGLFRITTEQD</sequence>
<dbReference type="Proteomes" id="UP000779574">
    <property type="component" value="Unassembled WGS sequence"/>
</dbReference>
<proteinExistence type="predicted"/>